<dbReference type="AlphaFoldDB" id="A0A8J6B3Y0"/>
<sequence length="98" mass="11119">MQSRQSLKRKFEDQNEDELQQLANGVMSLRHMVDSIGDTLADQKDVLGDLHSGMSDANAALAITMGKLKQALKSKRMPMCWFVLLACVFFVIVWFTLR</sequence>
<evidence type="ECO:0000256" key="3">
    <source>
        <dbReference type="ARBA" id="ARBA00022692"/>
    </source>
</evidence>
<evidence type="ECO:0000313" key="8">
    <source>
        <dbReference type="EMBL" id="KAG9395193.1"/>
    </source>
</evidence>
<dbReference type="PROSITE" id="PS50192">
    <property type="entry name" value="T_SNARE"/>
    <property type="match status" value="1"/>
</dbReference>
<dbReference type="PANTHER" id="PTHR12791">
    <property type="entry name" value="GOLGI SNARE BET1-RELATED"/>
    <property type="match status" value="1"/>
</dbReference>
<evidence type="ECO:0000256" key="4">
    <source>
        <dbReference type="ARBA" id="ARBA00022989"/>
    </source>
</evidence>
<dbReference type="Proteomes" id="UP000717585">
    <property type="component" value="Unassembled WGS sequence"/>
</dbReference>
<evidence type="ECO:0000256" key="1">
    <source>
        <dbReference type="ARBA" id="ARBA00004167"/>
    </source>
</evidence>
<evidence type="ECO:0000256" key="5">
    <source>
        <dbReference type="ARBA" id="ARBA00023136"/>
    </source>
</evidence>
<evidence type="ECO:0000256" key="2">
    <source>
        <dbReference type="ARBA" id="ARBA00022448"/>
    </source>
</evidence>
<dbReference type="CDD" id="cd15841">
    <property type="entry name" value="SNARE_Qc"/>
    <property type="match status" value="1"/>
</dbReference>
<accession>A0A8J6B3Y0</accession>
<dbReference type="GO" id="GO:0016020">
    <property type="term" value="C:membrane"/>
    <property type="evidence" value="ECO:0007669"/>
    <property type="project" value="UniProtKB-SubCell"/>
</dbReference>
<gene>
    <name evidence="8" type="ORF">J8273_0413</name>
</gene>
<keyword evidence="9" id="KW-1185">Reference proteome</keyword>
<evidence type="ECO:0000313" key="9">
    <source>
        <dbReference type="Proteomes" id="UP000717585"/>
    </source>
</evidence>
<name>A0A8J6B3Y0_9EUKA</name>
<dbReference type="GO" id="GO:0012505">
    <property type="term" value="C:endomembrane system"/>
    <property type="evidence" value="ECO:0007669"/>
    <property type="project" value="UniProtKB-ARBA"/>
</dbReference>
<dbReference type="SUPFAM" id="SSF58038">
    <property type="entry name" value="SNARE fusion complex"/>
    <property type="match status" value="1"/>
</dbReference>
<comment type="caution">
    <text evidence="8">The sequence shown here is derived from an EMBL/GenBank/DDBJ whole genome shotgun (WGS) entry which is preliminary data.</text>
</comment>
<keyword evidence="5 6" id="KW-0472">Membrane</keyword>
<dbReference type="EMBL" id="JAHDYR010000012">
    <property type="protein sequence ID" value="KAG9395193.1"/>
    <property type="molecule type" value="Genomic_DNA"/>
</dbReference>
<keyword evidence="2" id="KW-0813">Transport</keyword>
<feature type="domain" description="T-SNARE coiled-coil homology" evidence="7">
    <location>
        <begin position="9"/>
        <end position="71"/>
    </location>
</feature>
<proteinExistence type="predicted"/>
<comment type="subcellular location">
    <subcellularLocation>
        <location evidence="1">Membrane</location>
        <topology evidence="1">Single-pass membrane protein</topology>
    </subcellularLocation>
</comment>
<protein>
    <submittedName>
        <fullName evidence="8">SNARE domain</fullName>
    </submittedName>
</protein>
<keyword evidence="3 6" id="KW-0812">Transmembrane</keyword>
<evidence type="ECO:0000259" key="7">
    <source>
        <dbReference type="PROSITE" id="PS50192"/>
    </source>
</evidence>
<evidence type="ECO:0000256" key="6">
    <source>
        <dbReference type="SAM" id="Phobius"/>
    </source>
</evidence>
<dbReference type="InterPro" id="IPR000727">
    <property type="entry name" value="T_SNARE_dom"/>
</dbReference>
<organism evidence="8 9">
    <name type="scientific">Carpediemonas membranifera</name>
    <dbReference type="NCBI Taxonomy" id="201153"/>
    <lineage>
        <taxon>Eukaryota</taxon>
        <taxon>Metamonada</taxon>
        <taxon>Carpediemonas-like organisms</taxon>
        <taxon>Carpediemonas</taxon>
    </lineage>
</organism>
<reference evidence="8" key="1">
    <citation type="submission" date="2021-05" db="EMBL/GenBank/DDBJ databases">
        <title>A free-living protist that lacks canonical eukaryotic 1 DNA replication and segregation systems.</title>
        <authorList>
            <person name="Salas-Leiva D.E."/>
            <person name="Tromer E.C."/>
            <person name="Curtis B.A."/>
            <person name="Jerlstrom-Hultqvist J."/>
            <person name="Kolisko M."/>
            <person name="Yi Z."/>
            <person name="Salas-Leiva J.S."/>
            <person name="Gallot-Lavallee L."/>
            <person name="Kops G.J.P.L."/>
            <person name="Archibald J.M."/>
            <person name="Simpson A.G.B."/>
            <person name="Roger A.J."/>
        </authorList>
    </citation>
    <scope>NUCLEOTIDE SEQUENCE</scope>
    <source>
        <strain evidence="8">BICM</strain>
    </source>
</reference>
<dbReference type="Gene3D" id="1.20.5.110">
    <property type="match status" value="1"/>
</dbReference>
<feature type="transmembrane region" description="Helical" evidence="6">
    <location>
        <begin position="79"/>
        <end position="97"/>
    </location>
</feature>
<dbReference type="GO" id="GO:0005737">
    <property type="term" value="C:cytoplasm"/>
    <property type="evidence" value="ECO:0007669"/>
    <property type="project" value="UniProtKB-ARBA"/>
</dbReference>
<keyword evidence="4 6" id="KW-1133">Transmembrane helix</keyword>